<dbReference type="InterPro" id="IPR006439">
    <property type="entry name" value="HAD-SF_hydro_IA"/>
</dbReference>
<name>A0ABV6BC18_9GAMM</name>
<dbReference type="Gene3D" id="3.40.50.1000">
    <property type="entry name" value="HAD superfamily/HAD-like"/>
    <property type="match status" value="1"/>
</dbReference>
<dbReference type="SFLD" id="SFLDG01129">
    <property type="entry name" value="C1.5:_HAD__Beta-PGM__Phosphata"/>
    <property type="match status" value="1"/>
</dbReference>
<dbReference type="Gene3D" id="1.10.150.240">
    <property type="entry name" value="Putative phosphatase, domain 2"/>
    <property type="match status" value="1"/>
</dbReference>
<gene>
    <name evidence="1" type="ORF">ACFFJP_08955</name>
</gene>
<dbReference type="PANTHER" id="PTHR43434">
    <property type="entry name" value="PHOSPHOGLYCOLATE PHOSPHATASE"/>
    <property type="match status" value="1"/>
</dbReference>
<protein>
    <submittedName>
        <fullName evidence="1">HAD-IA family hydrolase</fullName>
    </submittedName>
</protein>
<keyword evidence="1" id="KW-0378">Hydrolase</keyword>
<keyword evidence="2" id="KW-1185">Reference proteome</keyword>
<dbReference type="NCBIfam" id="TIGR01549">
    <property type="entry name" value="HAD-SF-IA-v1"/>
    <property type="match status" value="1"/>
</dbReference>
<dbReference type="Proteomes" id="UP001589813">
    <property type="component" value="Unassembled WGS sequence"/>
</dbReference>
<dbReference type="InterPro" id="IPR023214">
    <property type="entry name" value="HAD_sf"/>
</dbReference>
<dbReference type="Pfam" id="PF13419">
    <property type="entry name" value="HAD_2"/>
    <property type="match status" value="1"/>
</dbReference>
<proteinExistence type="predicted"/>
<dbReference type="EMBL" id="JBHLXP010000001">
    <property type="protein sequence ID" value="MFC0048416.1"/>
    <property type="molecule type" value="Genomic_DNA"/>
</dbReference>
<dbReference type="PANTHER" id="PTHR43434:SF24">
    <property type="entry name" value="HYDROLASE-RELATED"/>
    <property type="match status" value="1"/>
</dbReference>
<dbReference type="RefSeq" id="WP_377242590.1">
    <property type="nucleotide sequence ID" value="NZ_JBHLXP010000001.1"/>
</dbReference>
<dbReference type="SUPFAM" id="SSF56784">
    <property type="entry name" value="HAD-like"/>
    <property type="match status" value="1"/>
</dbReference>
<reference evidence="1 2" key="1">
    <citation type="submission" date="2024-09" db="EMBL/GenBank/DDBJ databases">
        <authorList>
            <person name="Sun Q."/>
            <person name="Mori K."/>
        </authorList>
    </citation>
    <scope>NUCLEOTIDE SEQUENCE [LARGE SCALE GENOMIC DNA]</scope>
    <source>
        <strain evidence="1 2">KCTC 23315</strain>
    </source>
</reference>
<evidence type="ECO:0000313" key="1">
    <source>
        <dbReference type="EMBL" id="MFC0048416.1"/>
    </source>
</evidence>
<dbReference type="InterPro" id="IPR036412">
    <property type="entry name" value="HAD-like_sf"/>
</dbReference>
<dbReference type="GO" id="GO:0016787">
    <property type="term" value="F:hydrolase activity"/>
    <property type="evidence" value="ECO:0007669"/>
    <property type="project" value="UniProtKB-KW"/>
</dbReference>
<dbReference type="InterPro" id="IPR050155">
    <property type="entry name" value="HAD-like_hydrolase_sf"/>
</dbReference>
<comment type="caution">
    <text evidence="1">The sequence shown here is derived from an EMBL/GenBank/DDBJ whole genome shotgun (WGS) entry which is preliminary data.</text>
</comment>
<accession>A0ABV6BC18</accession>
<sequence>MLDVKVVIFDWDGTVMDSVGKIVNSVRIAAERLTLPVPTEHAAKQIIGLSLEPAFKTLFPDSTVAERELLSEHYKDVYSNVDKTPTPLFEGAELVFSTLRQRGYQLAVATGKARRGLDRMFAETKTGHHFITSRCSDEAQSKPHPQMLQHILSELQLVAAQAVMIGDSRYDLMMAHSIEMPRIGVTHGVHGHAEFAPFNPLAVVDNLTALLDIFP</sequence>
<dbReference type="InterPro" id="IPR041492">
    <property type="entry name" value="HAD_2"/>
</dbReference>
<dbReference type="InterPro" id="IPR023198">
    <property type="entry name" value="PGP-like_dom2"/>
</dbReference>
<evidence type="ECO:0000313" key="2">
    <source>
        <dbReference type="Proteomes" id="UP001589813"/>
    </source>
</evidence>
<dbReference type="SFLD" id="SFLDS00003">
    <property type="entry name" value="Haloacid_Dehalogenase"/>
    <property type="match status" value="1"/>
</dbReference>
<organism evidence="1 2">
    <name type="scientific">Rheinheimera tilapiae</name>
    <dbReference type="NCBI Taxonomy" id="875043"/>
    <lineage>
        <taxon>Bacteria</taxon>
        <taxon>Pseudomonadati</taxon>
        <taxon>Pseudomonadota</taxon>
        <taxon>Gammaproteobacteria</taxon>
        <taxon>Chromatiales</taxon>
        <taxon>Chromatiaceae</taxon>
        <taxon>Rheinheimera</taxon>
    </lineage>
</organism>